<protein>
    <recommendedName>
        <fullName evidence="8">Pentatricopeptide repeat-containing protein</fullName>
    </recommendedName>
</protein>
<dbReference type="InterPro" id="IPR002885">
    <property type="entry name" value="PPR_rpt"/>
</dbReference>
<feature type="compositionally biased region" description="Basic and acidic residues" evidence="5">
    <location>
        <begin position="1239"/>
        <end position="1251"/>
    </location>
</feature>
<feature type="compositionally biased region" description="Basic and acidic residues" evidence="5">
    <location>
        <begin position="171"/>
        <end position="180"/>
    </location>
</feature>
<feature type="region of interest" description="Disordered" evidence="5">
    <location>
        <begin position="1239"/>
        <end position="1410"/>
    </location>
</feature>
<evidence type="ECO:0000256" key="3">
    <source>
        <dbReference type="ARBA" id="ARBA00044493"/>
    </source>
</evidence>
<gene>
    <name evidence="6" type="ORF">B0T24DRAFT_177562</name>
</gene>
<organism evidence="6 7">
    <name type="scientific">Lasiosphaeria ovina</name>
    <dbReference type="NCBI Taxonomy" id="92902"/>
    <lineage>
        <taxon>Eukaryota</taxon>
        <taxon>Fungi</taxon>
        <taxon>Dikarya</taxon>
        <taxon>Ascomycota</taxon>
        <taxon>Pezizomycotina</taxon>
        <taxon>Sordariomycetes</taxon>
        <taxon>Sordariomycetidae</taxon>
        <taxon>Sordariales</taxon>
        <taxon>Lasiosphaeriaceae</taxon>
        <taxon>Lasiosphaeria</taxon>
    </lineage>
</organism>
<dbReference type="EMBL" id="JAULSN010000002">
    <property type="protein sequence ID" value="KAK3379992.1"/>
    <property type="molecule type" value="Genomic_DNA"/>
</dbReference>
<evidence type="ECO:0000256" key="5">
    <source>
        <dbReference type="SAM" id="MobiDB-lite"/>
    </source>
</evidence>
<feature type="compositionally biased region" description="Basic residues" evidence="5">
    <location>
        <begin position="1288"/>
        <end position="1298"/>
    </location>
</feature>
<comment type="subunit">
    <text evidence="4">Binds to mitochondrial small subunit 15S rRNA.</text>
</comment>
<dbReference type="PANTHER" id="PTHR47447:SF21">
    <property type="entry name" value="PENTACOTRIPEPTIDE-REPEAT REGION OF PRORP DOMAIN-CONTAINING PROTEIN"/>
    <property type="match status" value="1"/>
</dbReference>
<comment type="similarity">
    <text evidence="1">Belongs to the CCM1 family.</text>
</comment>
<dbReference type="SUPFAM" id="SSF48452">
    <property type="entry name" value="TPR-like"/>
    <property type="match status" value="1"/>
</dbReference>
<feature type="compositionally biased region" description="Basic residues" evidence="5">
    <location>
        <begin position="1345"/>
        <end position="1361"/>
    </location>
</feature>
<evidence type="ECO:0000313" key="6">
    <source>
        <dbReference type="EMBL" id="KAK3379992.1"/>
    </source>
</evidence>
<keyword evidence="2" id="KW-0677">Repeat</keyword>
<dbReference type="InterPro" id="IPR011990">
    <property type="entry name" value="TPR-like_helical_dom_sf"/>
</dbReference>
<evidence type="ECO:0008006" key="8">
    <source>
        <dbReference type="Google" id="ProtNLM"/>
    </source>
</evidence>
<comment type="caution">
    <text evidence="6">The sequence shown here is derived from an EMBL/GenBank/DDBJ whole genome shotgun (WGS) entry which is preliminary data.</text>
</comment>
<evidence type="ECO:0000256" key="2">
    <source>
        <dbReference type="ARBA" id="ARBA00022737"/>
    </source>
</evidence>
<name>A0AAE0NEE8_9PEZI</name>
<dbReference type="Pfam" id="PF01535">
    <property type="entry name" value="PPR"/>
    <property type="match status" value="1"/>
</dbReference>
<feature type="compositionally biased region" description="Basic residues" evidence="5">
    <location>
        <begin position="1257"/>
        <end position="1267"/>
    </location>
</feature>
<dbReference type="Gene3D" id="1.25.40.10">
    <property type="entry name" value="Tetratricopeptide repeat domain"/>
    <property type="match status" value="2"/>
</dbReference>
<reference evidence="6" key="1">
    <citation type="journal article" date="2023" name="Mol. Phylogenet. Evol.">
        <title>Genome-scale phylogeny and comparative genomics of the fungal order Sordariales.</title>
        <authorList>
            <person name="Hensen N."/>
            <person name="Bonometti L."/>
            <person name="Westerberg I."/>
            <person name="Brannstrom I.O."/>
            <person name="Guillou S."/>
            <person name="Cros-Aarteil S."/>
            <person name="Calhoun S."/>
            <person name="Haridas S."/>
            <person name="Kuo A."/>
            <person name="Mondo S."/>
            <person name="Pangilinan J."/>
            <person name="Riley R."/>
            <person name="LaButti K."/>
            <person name="Andreopoulos B."/>
            <person name="Lipzen A."/>
            <person name="Chen C."/>
            <person name="Yan M."/>
            <person name="Daum C."/>
            <person name="Ng V."/>
            <person name="Clum A."/>
            <person name="Steindorff A."/>
            <person name="Ohm R.A."/>
            <person name="Martin F."/>
            <person name="Silar P."/>
            <person name="Natvig D.O."/>
            <person name="Lalanne C."/>
            <person name="Gautier V."/>
            <person name="Ament-Velasquez S.L."/>
            <person name="Kruys A."/>
            <person name="Hutchinson M.I."/>
            <person name="Powell A.J."/>
            <person name="Barry K."/>
            <person name="Miller A.N."/>
            <person name="Grigoriev I.V."/>
            <person name="Debuchy R."/>
            <person name="Gladieux P."/>
            <person name="Hiltunen Thoren M."/>
            <person name="Johannesson H."/>
        </authorList>
    </citation>
    <scope>NUCLEOTIDE SEQUENCE</scope>
    <source>
        <strain evidence="6">CBS 958.72</strain>
    </source>
</reference>
<dbReference type="Proteomes" id="UP001287356">
    <property type="component" value="Unassembled WGS sequence"/>
</dbReference>
<feature type="region of interest" description="Disordered" evidence="5">
    <location>
        <begin position="70"/>
        <end position="90"/>
    </location>
</feature>
<comment type="function">
    <text evidence="3">Regulates mitochondrial small subunit maturation by controlling 15S rRNA 5'-end processing. Localizes to the 5' precursor of the 15S rRNA in a position that is subsequently occupied by mS47 in the mature yeast mtSSU. Uses structure and sequence-specific RNA recognition, binding to a single-stranded region of the precursor and specifically recognizing bases -6 to -1. The exchange of Ccm1 for mS47 is coupled to the irreversible removal of precursor rRNA that is accompanied by conformational changes of the mitoribosomal proteins uS5m and mS26. These conformational changes signal completion of 5'-end rRNA processing through protection of the mature 5'-end of the 15S rRNA and stabilization of mS47. The removal of the 5' precursor together with the dissociation of Ccm1 may be catalyzed by the 5'-3' exoribonuclease Pet127. Involved in the specific removal of group I introns in mitochondrial encoded transcripts.</text>
</comment>
<evidence type="ECO:0000256" key="1">
    <source>
        <dbReference type="ARBA" id="ARBA00006192"/>
    </source>
</evidence>
<reference evidence="6" key="2">
    <citation type="submission" date="2023-06" db="EMBL/GenBank/DDBJ databases">
        <authorList>
            <consortium name="Lawrence Berkeley National Laboratory"/>
            <person name="Haridas S."/>
            <person name="Hensen N."/>
            <person name="Bonometti L."/>
            <person name="Westerberg I."/>
            <person name="Brannstrom I.O."/>
            <person name="Guillou S."/>
            <person name="Cros-Aarteil S."/>
            <person name="Calhoun S."/>
            <person name="Kuo A."/>
            <person name="Mondo S."/>
            <person name="Pangilinan J."/>
            <person name="Riley R."/>
            <person name="Labutti K."/>
            <person name="Andreopoulos B."/>
            <person name="Lipzen A."/>
            <person name="Chen C."/>
            <person name="Yanf M."/>
            <person name="Daum C."/>
            <person name="Ng V."/>
            <person name="Clum A."/>
            <person name="Steindorff A."/>
            <person name="Ohm R."/>
            <person name="Martin F."/>
            <person name="Silar P."/>
            <person name="Natvig D."/>
            <person name="Lalanne C."/>
            <person name="Gautier V."/>
            <person name="Ament-Velasquez S.L."/>
            <person name="Kruys A."/>
            <person name="Hutchinson M.I."/>
            <person name="Powell A.J."/>
            <person name="Barry K."/>
            <person name="Miller A.N."/>
            <person name="Grigoriev I.V."/>
            <person name="Debuchy R."/>
            <person name="Gladieux P."/>
            <person name="Thoren M.H."/>
            <person name="Johannesson H."/>
        </authorList>
    </citation>
    <scope>NUCLEOTIDE SEQUENCE</scope>
    <source>
        <strain evidence="6">CBS 958.72</strain>
    </source>
</reference>
<proteinExistence type="inferred from homology"/>
<feature type="compositionally biased region" description="Pro residues" evidence="5">
    <location>
        <begin position="70"/>
        <end position="83"/>
    </location>
</feature>
<feature type="compositionally biased region" description="Basic and acidic residues" evidence="5">
    <location>
        <begin position="1362"/>
        <end position="1371"/>
    </location>
</feature>
<feature type="compositionally biased region" description="Basic residues" evidence="5">
    <location>
        <begin position="1319"/>
        <end position="1329"/>
    </location>
</feature>
<evidence type="ECO:0000313" key="7">
    <source>
        <dbReference type="Proteomes" id="UP001287356"/>
    </source>
</evidence>
<evidence type="ECO:0000256" key="4">
    <source>
        <dbReference type="ARBA" id="ARBA00044511"/>
    </source>
</evidence>
<keyword evidence="7" id="KW-1185">Reference proteome</keyword>
<sequence length="1410" mass="158150">MLERTAASLEPCNLQRVLPATLRPLRKTTHRPHQLQTTFWSHGAPDIELLDACLSLTRLPLPLPLPLLAPAASSPPSPPPPSQTPSERKLDSMTASAFLLDFLYPSPALGLLQRLRPAISDSDGSSQRARSLPGRFYTSSIPYPSRGAAEAEGAETQRDSFAALEAAAKAAHSETQKHTEAAGADKQGGSFVSDKPPSEISATLELIGVGIGHQSHGDGERELCQNQDSALDGPALQVPSPIGVRSWEAMSLVKILSSELGPDQGSSYDRIWALYCDLDSVLKDEYRTAVMAKLAKSSRQADATRVLKLLELCPVHKRNLDSLNAAIDAHLVLQDPKAAVDIFTSSLEPKGNNNLGLDILLAHGLKEQLWPLVHAALLIWRTAAIRGADHQTMTFERVATVPSFPERIQDLYSWGGSRARPDLDYFMRLLTNKSMPLFEQSSAVFILERLRHGCKSTPDYERVYVPYASYIIHCAEKGHKKLAARLYRQYRAFPGMSITSGVFRAMISVHFSDGTVAMEELLRDWKLTGKDMTQWGYQKFLSYYANRGDVGAVKRLAQEYLACLPLLAREDTSLTMSLMHVHAVRGEPEAAREVLDEVAKTMPPPTKYWNVLLNAYARAWMYDEAVKTFVHMFEQSQVDHVSFGTVMGMSGARGDLDFTLDLLRLAKEFEVEPDIAMIDAVVEAYCENDQFSQAEELCIAVTKEPGRHNGCTVLWNTLLHHHGLRRDLDAVNRLLDVMTSHRLPYDNDTYRQLLLALMYCKQSMHAFRLLKEAEKNETFHPTVEHYMILMSALIVTGEPDAALKINDFLTAKGVPPSAQRTANTMKALHQLIRKYSETPSRSEQVDKARVSLKNIISMTAGQSQSTSLDGAVAPDARWAATQSSEAILILTQMRDFSTVEEIVNLYQSQFPSEPGNASIRMLHAIMLADFAEGNYDKVRATWRIVLEAAKQRRQAPKAGDNTARILPKFRYDLSSPLKTMQRVCFVEGDASGLVQLIPQIKADGFEVDSKNWNINVQLLAKMKMWNEAFAVCEKQLMPNWTGWYQNRRVRKKVKNNDLPLVWRRLGFHLHRPRPTAHTLLVLAKKYQELDEMRHWSSRVSSALDRISEQCPRVIHALSTLIRGSSEFEVALFRDMKSEAKPGILDVIGVATVDKNYKAEPGTLDALGVATVDRNYKSKLLKAKQLYLTKKKRRLAKRAAAGVSTIAKPRKALRPYLTRRRQRARLVRWRMLTRMRRLGKEAATDVSTEAKRPSRSSVQRKRRARRRREAMAAAADVSTEAKRPSRSSVQRKRRARRRREAMAAAADVSTEAKRPSRSSVQRKRRARRRREAMAAAGVVFTEAKPPKAKRPPRSSVQRKKRAQERQQKREAKGAATDVSAEVSPPEAKRPSRSSLQQRREPKAAAADVCAY</sequence>
<dbReference type="PANTHER" id="PTHR47447">
    <property type="entry name" value="OS03G0856100 PROTEIN"/>
    <property type="match status" value="1"/>
</dbReference>
<feature type="region of interest" description="Disordered" evidence="5">
    <location>
        <begin position="119"/>
        <end position="195"/>
    </location>
</feature>
<accession>A0AAE0NEE8</accession>